<sequence>MNLLLYLYMVPVAVVILHLQEKISTLCVAVAVSILIFKNPVSVTWMLGYLQMVKNMVYAVNSYNIGKKSIILEVSSGQRSCIGITKSSKSGRKSGLESASYVLRNRKQQNS</sequence>
<accession>A0AAU9NF78</accession>
<evidence type="ECO:0000313" key="2">
    <source>
        <dbReference type="EMBL" id="CAH1436479.1"/>
    </source>
</evidence>
<evidence type="ECO:0000313" key="3">
    <source>
        <dbReference type="Proteomes" id="UP001157418"/>
    </source>
</evidence>
<protein>
    <submittedName>
        <fullName evidence="2">Uncharacterized protein</fullName>
    </submittedName>
</protein>
<reference evidence="2 3" key="1">
    <citation type="submission" date="2022-01" db="EMBL/GenBank/DDBJ databases">
        <authorList>
            <person name="Xiong W."/>
            <person name="Schranz E."/>
        </authorList>
    </citation>
    <scope>NUCLEOTIDE SEQUENCE [LARGE SCALE GENOMIC DNA]</scope>
</reference>
<name>A0AAU9NF78_9ASTR</name>
<feature type="region of interest" description="Disordered" evidence="1">
    <location>
        <begin position="85"/>
        <end position="111"/>
    </location>
</feature>
<organism evidence="2 3">
    <name type="scientific">Lactuca virosa</name>
    <dbReference type="NCBI Taxonomy" id="75947"/>
    <lineage>
        <taxon>Eukaryota</taxon>
        <taxon>Viridiplantae</taxon>
        <taxon>Streptophyta</taxon>
        <taxon>Embryophyta</taxon>
        <taxon>Tracheophyta</taxon>
        <taxon>Spermatophyta</taxon>
        <taxon>Magnoliopsida</taxon>
        <taxon>eudicotyledons</taxon>
        <taxon>Gunneridae</taxon>
        <taxon>Pentapetalae</taxon>
        <taxon>asterids</taxon>
        <taxon>campanulids</taxon>
        <taxon>Asterales</taxon>
        <taxon>Asteraceae</taxon>
        <taxon>Cichorioideae</taxon>
        <taxon>Cichorieae</taxon>
        <taxon>Lactucinae</taxon>
        <taxon>Lactuca</taxon>
    </lineage>
</organism>
<evidence type="ECO:0000256" key="1">
    <source>
        <dbReference type="SAM" id="MobiDB-lite"/>
    </source>
</evidence>
<keyword evidence="3" id="KW-1185">Reference proteome</keyword>
<proteinExistence type="predicted"/>
<dbReference type="AlphaFoldDB" id="A0AAU9NF78"/>
<dbReference type="EMBL" id="CAKMRJ010004445">
    <property type="protein sequence ID" value="CAH1436479.1"/>
    <property type="molecule type" value="Genomic_DNA"/>
</dbReference>
<gene>
    <name evidence="2" type="ORF">LVIROSA_LOCUS22851</name>
</gene>
<comment type="caution">
    <text evidence="2">The sequence shown here is derived from an EMBL/GenBank/DDBJ whole genome shotgun (WGS) entry which is preliminary data.</text>
</comment>
<dbReference type="Proteomes" id="UP001157418">
    <property type="component" value="Unassembled WGS sequence"/>
</dbReference>